<evidence type="ECO:0000256" key="1">
    <source>
        <dbReference type="SAM" id="Phobius"/>
    </source>
</evidence>
<dbReference type="OrthoDB" id="4138492at2759"/>
<name>A0A6G1HDW1_9PEZI</name>
<feature type="transmembrane region" description="Helical" evidence="1">
    <location>
        <begin position="20"/>
        <end position="39"/>
    </location>
</feature>
<evidence type="ECO:0000259" key="2">
    <source>
        <dbReference type="Pfam" id="PF00501"/>
    </source>
</evidence>
<evidence type="ECO:0000313" key="3">
    <source>
        <dbReference type="EMBL" id="KAF1991209.1"/>
    </source>
</evidence>
<sequence>MANFLEDLDAKLGDILAGWNSLTILLGLGCLAFFVYTLYDMEDADTHPMLLLRQSSAGQVRQPGESTIYRANDTPAGYPLKTGLNVKPPSAPLYSPGQDGDLRDVWRRVRGELPARDLEGKGKLLTVLGKEEVEEHDVEEVTKEIVAVGESLVQHGCKRVAVYLPNSVEFLSTVFAATFYGATPILLPFNQPHETIVSLLRETNADALVAQAGSLPLSDVIKSGSSLQQVIWVVEKTSRHVDWTEVPGDVGGKTEVCVWHDLVADHRNGSELPKDIPGGKLGGLVTIWQDQPGAEGEIVEFSQQNMVSGIGAAVTALPPRQRMTPADQFLAADSFSDMYTLTLTLAALFSLSTVVINSVAGPGVDLSLAARQVSPTIIVASAESMAKLHATTSAGVTGSLKQFAHYTQTKALGAGRMPADTLLTRLNAPTKASIGATPGKLRLVFTSEKIGGNTPPLTSIDLNDLRVFTGARIIYALTAAKVAGAVSQTSIFDYRREDGNKHSHFGPPMGSVEIKLVDTKDHKISDEGNPVGEIVVWGPAVAGATAKLGIVGTFRDDQTLAYI</sequence>
<feature type="domain" description="AMP-dependent synthetase/ligase" evidence="2">
    <location>
        <begin position="299"/>
        <end position="542"/>
    </location>
</feature>
<accession>A0A6G1HDW1</accession>
<dbReference type="EMBL" id="ML977140">
    <property type="protein sequence ID" value="KAF1991209.1"/>
    <property type="molecule type" value="Genomic_DNA"/>
</dbReference>
<reference evidence="3" key="1">
    <citation type="journal article" date="2020" name="Stud. Mycol.">
        <title>101 Dothideomycetes genomes: a test case for predicting lifestyles and emergence of pathogens.</title>
        <authorList>
            <person name="Haridas S."/>
            <person name="Albert R."/>
            <person name="Binder M."/>
            <person name="Bloem J."/>
            <person name="Labutti K."/>
            <person name="Salamov A."/>
            <person name="Andreopoulos B."/>
            <person name="Baker S."/>
            <person name="Barry K."/>
            <person name="Bills G."/>
            <person name="Bluhm B."/>
            <person name="Cannon C."/>
            <person name="Castanera R."/>
            <person name="Culley D."/>
            <person name="Daum C."/>
            <person name="Ezra D."/>
            <person name="Gonzalez J."/>
            <person name="Henrissat B."/>
            <person name="Kuo A."/>
            <person name="Liang C."/>
            <person name="Lipzen A."/>
            <person name="Lutzoni F."/>
            <person name="Magnuson J."/>
            <person name="Mondo S."/>
            <person name="Nolan M."/>
            <person name="Ohm R."/>
            <person name="Pangilinan J."/>
            <person name="Park H.-J."/>
            <person name="Ramirez L."/>
            <person name="Alfaro M."/>
            <person name="Sun H."/>
            <person name="Tritt A."/>
            <person name="Yoshinaga Y."/>
            <person name="Zwiers L.-H."/>
            <person name="Turgeon B."/>
            <person name="Goodwin S."/>
            <person name="Spatafora J."/>
            <person name="Crous P."/>
            <person name="Grigoriev I."/>
        </authorList>
    </citation>
    <scope>NUCLEOTIDE SEQUENCE</scope>
    <source>
        <strain evidence="3">CBS 113979</strain>
    </source>
</reference>
<keyword evidence="1" id="KW-1133">Transmembrane helix</keyword>
<dbReference type="PANTHER" id="PTHR43272:SF11">
    <property type="entry name" value="AMP-DEPENDENT SYNTHETASE_LIGASE DOMAIN-CONTAINING PROTEIN"/>
    <property type="match status" value="1"/>
</dbReference>
<keyword evidence="1" id="KW-0812">Transmembrane</keyword>
<dbReference type="Proteomes" id="UP000800041">
    <property type="component" value="Unassembled WGS sequence"/>
</dbReference>
<dbReference type="GO" id="GO:0004467">
    <property type="term" value="F:long-chain fatty acid-CoA ligase activity"/>
    <property type="evidence" value="ECO:0007669"/>
    <property type="project" value="TreeGrafter"/>
</dbReference>
<gene>
    <name evidence="3" type="ORF">K402DRAFT_369142</name>
</gene>
<organism evidence="3 4">
    <name type="scientific">Aulographum hederae CBS 113979</name>
    <dbReference type="NCBI Taxonomy" id="1176131"/>
    <lineage>
        <taxon>Eukaryota</taxon>
        <taxon>Fungi</taxon>
        <taxon>Dikarya</taxon>
        <taxon>Ascomycota</taxon>
        <taxon>Pezizomycotina</taxon>
        <taxon>Dothideomycetes</taxon>
        <taxon>Pleosporomycetidae</taxon>
        <taxon>Aulographales</taxon>
        <taxon>Aulographaceae</taxon>
    </lineage>
</organism>
<keyword evidence="1" id="KW-0472">Membrane</keyword>
<dbReference type="AlphaFoldDB" id="A0A6G1HDW1"/>
<keyword evidence="4" id="KW-1185">Reference proteome</keyword>
<dbReference type="Pfam" id="PF00501">
    <property type="entry name" value="AMP-binding"/>
    <property type="match status" value="2"/>
</dbReference>
<dbReference type="InterPro" id="IPR000873">
    <property type="entry name" value="AMP-dep_synth/lig_dom"/>
</dbReference>
<proteinExistence type="predicted"/>
<dbReference type="GO" id="GO:0016020">
    <property type="term" value="C:membrane"/>
    <property type="evidence" value="ECO:0007669"/>
    <property type="project" value="TreeGrafter"/>
</dbReference>
<evidence type="ECO:0000313" key="4">
    <source>
        <dbReference type="Proteomes" id="UP000800041"/>
    </source>
</evidence>
<protein>
    <recommendedName>
        <fullName evidence="2">AMP-dependent synthetase/ligase domain-containing protein</fullName>
    </recommendedName>
</protein>
<dbReference type="SUPFAM" id="SSF56801">
    <property type="entry name" value="Acetyl-CoA synthetase-like"/>
    <property type="match status" value="1"/>
</dbReference>
<dbReference type="InterPro" id="IPR042099">
    <property type="entry name" value="ANL_N_sf"/>
</dbReference>
<dbReference type="GO" id="GO:0005783">
    <property type="term" value="C:endoplasmic reticulum"/>
    <property type="evidence" value="ECO:0007669"/>
    <property type="project" value="TreeGrafter"/>
</dbReference>
<feature type="domain" description="AMP-dependent synthetase/ligase" evidence="2">
    <location>
        <begin position="139"/>
        <end position="233"/>
    </location>
</feature>
<dbReference type="PANTHER" id="PTHR43272">
    <property type="entry name" value="LONG-CHAIN-FATTY-ACID--COA LIGASE"/>
    <property type="match status" value="1"/>
</dbReference>
<dbReference type="Gene3D" id="3.40.50.12780">
    <property type="entry name" value="N-terminal domain of ligase-like"/>
    <property type="match status" value="1"/>
</dbReference>